<dbReference type="Proteomes" id="UP000006327">
    <property type="component" value="Unassembled WGS sequence"/>
</dbReference>
<dbReference type="Gene3D" id="1.20.1270.180">
    <property type="match status" value="1"/>
</dbReference>
<sequence>MKSYITVKALFFAIFLLPIFVQASDVDCENAMTTYAMNICAATEMENANIELAKYIAAVKEKYSSESGVVAALDKSQQAWLGYRESHCDAIYEIWSGGTIRGVMFGACMLQLTKQRTHNIWSDYLASMDPDPNPAMLPEPQ</sequence>
<proteinExistence type="predicted"/>
<dbReference type="InterPro" id="IPR009739">
    <property type="entry name" value="LprI-like_N"/>
</dbReference>
<evidence type="ECO:0000259" key="2">
    <source>
        <dbReference type="Pfam" id="PF07007"/>
    </source>
</evidence>
<dbReference type="EMBL" id="BAEO01000062">
    <property type="protein sequence ID" value="GAC21291.1"/>
    <property type="molecule type" value="Genomic_DNA"/>
</dbReference>
<dbReference type="Pfam" id="PF07007">
    <property type="entry name" value="LprI"/>
    <property type="match status" value="1"/>
</dbReference>
<feature type="chain" id="PRO_5003897346" description="Lysozyme inhibitor LprI-like N-terminal domain-containing protein" evidence="1">
    <location>
        <begin position="24"/>
        <end position="141"/>
    </location>
</feature>
<dbReference type="RefSeq" id="WP_007624049.1">
    <property type="nucleotide sequence ID" value="NZ_BAEO01000062.1"/>
</dbReference>
<feature type="domain" description="Lysozyme inhibitor LprI-like N-terminal" evidence="2">
    <location>
        <begin position="28"/>
        <end position="118"/>
    </location>
</feature>
<evidence type="ECO:0000313" key="3">
    <source>
        <dbReference type="EMBL" id="GAC21291.1"/>
    </source>
</evidence>
<gene>
    <name evidence="3" type="ORF">GARC_4349</name>
</gene>
<keyword evidence="4" id="KW-1185">Reference proteome</keyword>
<dbReference type="STRING" id="493475.GARC_4349"/>
<reference evidence="3 4" key="1">
    <citation type="journal article" date="2017" name="Antonie Van Leeuwenhoek">
        <title>Rhizobium rhizosphaerae sp. nov., a novel species isolated from rice rhizosphere.</title>
        <authorList>
            <person name="Zhao J.J."/>
            <person name="Zhang J."/>
            <person name="Zhang R.J."/>
            <person name="Zhang C.W."/>
            <person name="Yin H.Q."/>
            <person name="Zhang X.X."/>
        </authorList>
    </citation>
    <scope>NUCLEOTIDE SEQUENCE [LARGE SCALE GENOMIC DNA]</scope>
    <source>
        <strain evidence="3 4">BSs20135</strain>
    </source>
</reference>
<dbReference type="eggNOG" id="COG3755">
    <property type="taxonomic scope" value="Bacteria"/>
</dbReference>
<comment type="caution">
    <text evidence="3">The sequence shown here is derived from an EMBL/GenBank/DDBJ whole genome shotgun (WGS) entry which is preliminary data.</text>
</comment>
<protein>
    <recommendedName>
        <fullName evidence="2">Lysozyme inhibitor LprI-like N-terminal domain-containing protein</fullName>
    </recommendedName>
</protein>
<evidence type="ECO:0000256" key="1">
    <source>
        <dbReference type="SAM" id="SignalP"/>
    </source>
</evidence>
<organism evidence="3 4">
    <name type="scientific">Paraglaciecola arctica BSs20135</name>
    <dbReference type="NCBI Taxonomy" id="493475"/>
    <lineage>
        <taxon>Bacteria</taxon>
        <taxon>Pseudomonadati</taxon>
        <taxon>Pseudomonadota</taxon>
        <taxon>Gammaproteobacteria</taxon>
        <taxon>Alteromonadales</taxon>
        <taxon>Alteromonadaceae</taxon>
        <taxon>Paraglaciecola</taxon>
    </lineage>
</organism>
<dbReference type="AlphaFoldDB" id="K6YBJ9"/>
<keyword evidence="1" id="KW-0732">Signal</keyword>
<evidence type="ECO:0000313" key="4">
    <source>
        <dbReference type="Proteomes" id="UP000006327"/>
    </source>
</evidence>
<name>K6YBJ9_9ALTE</name>
<feature type="signal peptide" evidence="1">
    <location>
        <begin position="1"/>
        <end position="23"/>
    </location>
</feature>
<accession>K6YBJ9</accession>
<dbReference type="OrthoDB" id="7340239at2"/>